<evidence type="ECO:0008006" key="3">
    <source>
        <dbReference type="Google" id="ProtNLM"/>
    </source>
</evidence>
<accession>A0AAW8WKN8</accession>
<evidence type="ECO:0000313" key="2">
    <source>
        <dbReference type="Proteomes" id="UP001263852"/>
    </source>
</evidence>
<gene>
    <name evidence="1" type="ORF">RI555_16330</name>
</gene>
<organism evidence="1 2">
    <name type="scientific">Lactiplantibacillus pentosus</name>
    <name type="common">Lactobacillus pentosus</name>
    <dbReference type="NCBI Taxonomy" id="1589"/>
    <lineage>
        <taxon>Bacteria</taxon>
        <taxon>Bacillati</taxon>
        <taxon>Bacillota</taxon>
        <taxon>Bacilli</taxon>
        <taxon>Lactobacillales</taxon>
        <taxon>Lactobacillaceae</taxon>
        <taxon>Lactiplantibacillus</taxon>
    </lineage>
</organism>
<reference evidence="1" key="1">
    <citation type="submission" date="2023-08" db="EMBL/GenBank/DDBJ databases">
        <authorList>
            <person name="Page C.A."/>
            <person name="Perez-Diaz I.M."/>
        </authorList>
    </citation>
    <scope>NUCLEOTIDE SEQUENCE</scope>
    <source>
        <strain evidence="1">1.8.9</strain>
    </source>
</reference>
<dbReference type="AlphaFoldDB" id="A0AAW8WKN8"/>
<evidence type="ECO:0000313" key="1">
    <source>
        <dbReference type="EMBL" id="MDT7040487.1"/>
    </source>
</evidence>
<dbReference type="InterPro" id="IPR046733">
    <property type="entry name" value="DUF6625"/>
</dbReference>
<dbReference type="Pfam" id="PF20330">
    <property type="entry name" value="DUF6625"/>
    <property type="match status" value="1"/>
</dbReference>
<sequence length="331" mass="40024">MNKKIGLFLPYFGKFPNYFRLWIKSVAINPEIQFILITDQNLTATLPSNLRVIKKEFKDIQRLIKNKFNKLDISLDSPYKLCDFKPAYGYIFDNLIEKYGLDYWGFCDPDVIWGRISEFLKKKSFYEKNYDKVGYLGHFQFFSVKEKMLFTEIIDDEKFRNYKYVFTHKYAYHFDEEIGIGLIAKKRNLNILSFEDEPPYADILINSYQCYTYKNASDFSLPRYFNWNEQYGLTQVTYDGCIYKMTPKIYVHLQKRNMDVKINQFSKEYYIIPNEFISTDQFHQMDLSKTLQDQFYLDFYVNKIEKLIKKFSIGQIKHTYHFQKLLNSYYK</sequence>
<name>A0AAW8WKN8_LACPE</name>
<dbReference type="RefSeq" id="WP_103851978.1">
    <property type="nucleotide sequence ID" value="NZ_JAHLEP010000049.1"/>
</dbReference>
<dbReference type="EMBL" id="JAVLAO010000002">
    <property type="protein sequence ID" value="MDT7040487.1"/>
    <property type="molecule type" value="Genomic_DNA"/>
</dbReference>
<comment type="caution">
    <text evidence="1">The sequence shown here is derived from an EMBL/GenBank/DDBJ whole genome shotgun (WGS) entry which is preliminary data.</text>
</comment>
<dbReference type="Proteomes" id="UP001263852">
    <property type="component" value="Unassembled WGS sequence"/>
</dbReference>
<proteinExistence type="predicted"/>
<protein>
    <recommendedName>
        <fullName evidence="3">Glycosyltransferase</fullName>
    </recommendedName>
</protein>